<dbReference type="Proteomes" id="UP000321248">
    <property type="component" value="Unassembled WGS sequence"/>
</dbReference>
<dbReference type="InterPro" id="IPR012467">
    <property type="entry name" value="DUF1684"/>
</dbReference>
<keyword evidence="2" id="KW-1185">Reference proteome</keyword>
<organism evidence="1 2">
    <name type="scientific">Alkalisalibacterium limincola</name>
    <dbReference type="NCBI Taxonomy" id="2699169"/>
    <lineage>
        <taxon>Bacteria</taxon>
        <taxon>Pseudomonadati</taxon>
        <taxon>Pseudomonadota</taxon>
        <taxon>Gammaproteobacteria</taxon>
        <taxon>Lysobacterales</taxon>
        <taxon>Lysobacteraceae</taxon>
        <taxon>Alkalisalibacterium</taxon>
    </lineage>
</organism>
<sequence>MRCCATWRRPSARGSATMAVPPGSNWAWTNSIACSCVGAERGLGDAMRIPMPGTAMMKLAIAMLLGGVLVACGADRDERARELVRVDAFHQENSAWQADRLERLMRPDGWLALVSRDWLVPGRHAFGGGEAVRYRFDPAEAAVGELELVGTRVVLHPLPGHALRFQGAGVVAPMDLTPPDAGASPRIGFDEGRGRFEVIRRGERFALRVMHDESPTRTGFVGLEYFPAEPGWRIEADFHAHAPGRTIPIINVLGDEEATVNPGRIEFERDGERHSLEALEGPDGTFFVVYADRTNGRDTYAGGRFLYTAPPEDGRVVIDFNRGYNPPCAFSAYTTCPLPPPENRLDLVIDAGERAYAGPSPAAAYQLQ</sequence>
<protein>
    <submittedName>
        <fullName evidence="1">DUF1684 domain-containing protein</fullName>
    </submittedName>
</protein>
<dbReference type="PANTHER" id="PTHR41913:SF1">
    <property type="entry name" value="DUF1684 DOMAIN-CONTAINING PROTEIN"/>
    <property type="match status" value="1"/>
</dbReference>
<name>A0A5C8KQ77_9GAMM</name>
<evidence type="ECO:0000313" key="1">
    <source>
        <dbReference type="EMBL" id="TXK62060.1"/>
    </source>
</evidence>
<gene>
    <name evidence="1" type="ORF">FU658_09430</name>
</gene>
<evidence type="ECO:0000313" key="2">
    <source>
        <dbReference type="Proteomes" id="UP000321248"/>
    </source>
</evidence>
<reference evidence="1 2" key="1">
    <citation type="submission" date="2019-08" db="EMBL/GenBank/DDBJ databases">
        <authorList>
            <person name="Karlyshev A.V."/>
        </authorList>
    </citation>
    <scope>NUCLEOTIDE SEQUENCE [LARGE SCALE GENOMIC DNA]</scope>
    <source>
        <strain evidence="1 2">Alg18-2.2</strain>
    </source>
</reference>
<dbReference type="OrthoDB" id="5493262at2"/>
<accession>A0A5C8KQ77</accession>
<comment type="caution">
    <text evidence="1">The sequence shown here is derived from an EMBL/GenBank/DDBJ whole genome shotgun (WGS) entry which is preliminary data.</text>
</comment>
<dbReference type="PANTHER" id="PTHR41913">
    <property type="entry name" value="DUF1684 DOMAIN-CONTAINING PROTEIN"/>
    <property type="match status" value="1"/>
</dbReference>
<dbReference type="EMBL" id="VRTS01000006">
    <property type="protein sequence ID" value="TXK62060.1"/>
    <property type="molecule type" value="Genomic_DNA"/>
</dbReference>
<proteinExistence type="predicted"/>
<dbReference type="Pfam" id="PF07920">
    <property type="entry name" value="DUF1684"/>
    <property type="match status" value="1"/>
</dbReference>
<dbReference type="AlphaFoldDB" id="A0A5C8KQ77"/>